<evidence type="ECO:0000256" key="1">
    <source>
        <dbReference type="SAM" id="Phobius"/>
    </source>
</evidence>
<reference evidence="2 3" key="1">
    <citation type="journal article" date="2019" name="Nat. Commun.">
        <title>A new type of DNA phosphorothioation-based antiviral system in archaea.</title>
        <authorList>
            <person name="Xiong L."/>
            <person name="Liu S."/>
            <person name="Chen S."/>
            <person name="Xiao Y."/>
            <person name="Zhu B."/>
            <person name="Gao Y."/>
            <person name="Zhang Y."/>
            <person name="Chen B."/>
            <person name="Luo J."/>
            <person name="Deng Z."/>
            <person name="Chen X."/>
            <person name="Wang L."/>
            <person name="Chen S."/>
        </authorList>
    </citation>
    <scope>NUCLEOTIDE SEQUENCE [LARGE SCALE GENOMIC DNA]</scope>
    <source>
        <strain evidence="2 3">CBA1105</strain>
    </source>
</reference>
<dbReference type="EMBL" id="CP031310">
    <property type="protein sequence ID" value="QCC52466.1"/>
    <property type="molecule type" value="Genomic_DNA"/>
</dbReference>
<keyword evidence="1" id="KW-1133">Transmembrane helix</keyword>
<proteinExistence type="predicted"/>
<dbReference type="Proteomes" id="UP000296706">
    <property type="component" value="Chromosome"/>
</dbReference>
<keyword evidence="1" id="KW-0812">Transmembrane</keyword>
<keyword evidence="3" id="KW-1185">Reference proteome</keyword>
<name>A0A4D6HGV2_9EURY</name>
<dbReference type="RefSeq" id="WP_079979360.1">
    <property type="nucleotide sequence ID" value="NZ_CP031310.1"/>
</dbReference>
<dbReference type="GeneID" id="39849202"/>
<organism evidence="2 3">
    <name type="scientific">Halapricum salinum</name>
    <dbReference type="NCBI Taxonomy" id="1457250"/>
    <lineage>
        <taxon>Archaea</taxon>
        <taxon>Methanobacteriati</taxon>
        <taxon>Methanobacteriota</taxon>
        <taxon>Stenosarchaea group</taxon>
        <taxon>Halobacteria</taxon>
        <taxon>Halobacteriales</taxon>
        <taxon>Haloarculaceae</taxon>
        <taxon>Halapricum</taxon>
    </lineage>
</organism>
<accession>A0A4D6HGV2</accession>
<evidence type="ECO:0000313" key="2">
    <source>
        <dbReference type="EMBL" id="QCC52466.1"/>
    </source>
</evidence>
<dbReference type="KEGG" id="hsn:DV733_15040"/>
<evidence type="ECO:0000313" key="3">
    <source>
        <dbReference type="Proteomes" id="UP000296706"/>
    </source>
</evidence>
<feature type="transmembrane region" description="Helical" evidence="1">
    <location>
        <begin position="37"/>
        <end position="64"/>
    </location>
</feature>
<dbReference type="STRING" id="1457250.GCA_000755225_01881"/>
<dbReference type="AlphaFoldDB" id="A0A4D6HGV2"/>
<feature type="transmembrane region" description="Helical" evidence="1">
    <location>
        <begin position="76"/>
        <end position="96"/>
    </location>
</feature>
<protein>
    <submittedName>
        <fullName evidence="2">Uncharacterized protein</fullName>
    </submittedName>
</protein>
<keyword evidence="1" id="KW-0472">Membrane</keyword>
<gene>
    <name evidence="2" type="ORF">DV733_15040</name>
</gene>
<sequence>MAKLLLGAVGGVFVLWLFTLLPGVGRSIPGTAVSIALVLRAVATILAAGLLVYAAFGVATLVATSVDRSREFAGHVASIAFWLVALAAVLVTHWGLAPLAAIVFDGFAWVYDTVFLLLALGPLVVIAARIYAAIDPAAGLFADKLAGERKHDS</sequence>
<feature type="transmembrane region" description="Helical" evidence="1">
    <location>
        <begin position="108"/>
        <end position="132"/>
    </location>
</feature>